<sequence>MPIVWSPEKKVERYPGENCKPPTWGDKAEDEFGLWHPFFEPKAPRDSFWLCPECGSVFIAKGEWWHESEMTWRDRRKARRLRKKYMNSRNININGRFTLFKFPTHNPPPGPNRRPPKGPSGVSKAK</sequence>
<name>A0A2H4YDB3_9CAUD</name>
<gene>
    <name evidence="2" type="ORF">SEA_BIRKSANDSOCKS_48</name>
</gene>
<keyword evidence="3" id="KW-1185">Reference proteome</keyword>
<reference evidence="2 3" key="1">
    <citation type="submission" date="2017-10" db="EMBL/GenBank/DDBJ databases">
        <authorList>
            <person name="Koppala N."/>
            <person name="Smith C."/>
            <person name="Hicks E."/>
            <person name="VanDolah M."/>
            <person name="Fryberger R."/>
            <person name="Simpson Z."/>
            <person name="Schmith W."/>
            <person name="Rense A."/>
            <person name="Bortz R.L."/>
            <person name="Warner M.H."/>
            <person name="Garlena R.A."/>
            <person name="Russell D.A."/>
            <person name="Pope W.H."/>
            <person name="Jacobs-Sera D."/>
            <person name="Hendrix R.W."/>
            <person name="Hatfull G.F."/>
        </authorList>
    </citation>
    <scope>NUCLEOTIDE SEQUENCE [LARGE SCALE GENOMIC DNA]</scope>
</reference>
<evidence type="ECO:0000313" key="2">
    <source>
        <dbReference type="EMBL" id="AUE22160.1"/>
    </source>
</evidence>
<evidence type="ECO:0000256" key="1">
    <source>
        <dbReference type="SAM" id="MobiDB-lite"/>
    </source>
</evidence>
<accession>A0A2H4YDB3</accession>
<feature type="region of interest" description="Disordered" evidence="1">
    <location>
        <begin position="101"/>
        <end position="126"/>
    </location>
</feature>
<organism evidence="2 3">
    <name type="scientific">Gordonia phage BirksAndSocks</name>
    <dbReference type="NCBI Taxonomy" id="2047831"/>
    <lineage>
        <taxon>Viruses</taxon>
        <taxon>Duplodnaviria</taxon>
        <taxon>Heunggongvirae</taxon>
        <taxon>Uroviricota</taxon>
        <taxon>Caudoviricetes</taxon>
        <taxon>Montyvirus</taxon>
        <taxon>Montyvirus birksandsocks</taxon>
    </lineage>
</organism>
<protein>
    <submittedName>
        <fullName evidence="2">Uncharacterized protein</fullName>
    </submittedName>
</protein>
<dbReference type="Proteomes" id="UP000240474">
    <property type="component" value="Segment"/>
</dbReference>
<evidence type="ECO:0000313" key="3">
    <source>
        <dbReference type="Proteomes" id="UP000240474"/>
    </source>
</evidence>
<dbReference type="EMBL" id="MG099940">
    <property type="protein sequence ID" value="AUE22160.1"/>
    <property type="molecule type" value="Genomic_DNA"/>
</dbReference>
<proteinExistence type="predicted"/>